<feature type="compositionally biased region" description="Basic and acidic residues" evidence="1">
    <location>
        <begin position="133"/>
        <end position="142"/>
    </location>
</feature>
<evidence type="ECO:0000256" key="1">
    <source>
        <dbReference type="SAM" id="MobiDB-lite"/>
    </source>
</evidence>
<accession>A0A175S133</accession>
<comment type="caution">
    <text evidence="3">The sequence shown here is derived from an EMBL/GenBank/DDBJ whole genome shotgun (WGS) entry which is preliminary data.</text>
</comment>
<dbReference type="STRING" id="33881.NS184_04830"/>
<evidence type="ECO:0000313" key="3">
    <source>
        <dbReference type="EMBL" id="KTR08843.1"/>
    </source>
</evidence>
<feature type="transmembrane region" description="Helical" evidence="2">
    <location>
        <begin position="95"/>
        <end position="115"/>
    </location>
</feature>
<dbReference type="InterPro" id="IPR009937">
    <property type="entry name" value="Phage_holin_3_6"/>
</dbReference>
<sequence length="150" mass="15688">MSHTPPSAHETPLGEPSPQERAATTPLGELLSDVSKDLSNLFRQEVALAKAELTDSAKKAGKAGGMFGGAGITALFALLFLSIAAWWGLGYLIGNAWSAVVIAVVYAIVAAVLAVRGRKEIKEIQGAPQTVETAKEVPEALKPHTTGRKS</sequence>
<dbReference type="Proteomes" id="UP000078252">
    <property type="component" value="Unassembled WGS sequence"/>
</dbReference>
<keyword evidence="2" id="KW-0472">Membrane</keyword>
<name>A0A175S133_9MICO</name>
<evidence type="ECO:0000313" key="4">
    <source>
        <dbReference type="Proteomes" id="UP000078252"/>
    </source>
</evidence>
<keyword evidence="2" id="KW-0812">Transmembrane</keyword>
<protein>
    <recommendedName>
        <fullName evidence="5">Phage holin family protein</fullName>
    </recommendedName>
</protein>
<evidence type="ECO:0008006" key="5">
    <source>
        <dbReference type="Google" id="ProtNLM"/>
    </source>
</evidence>
<feature type="transmembrane region" description="Helical" evidence="2">
    <location>
        <begin position="66"/>
        <end position="89"/>
    </location>
</feature>
<keyword evidence="2" id="KW-1133">Transmembrane helix</keyword>
<feature type="region of interest" description="Disordered" evidence="1">
    <location>
        <begin position="131"/>
        <end position="150"/>
    </location>
</feature>
<dbReference type="PATRIC" id="fig|33881.3.peg.1239"/>
<evidence type="ECO:0000256" key="2">
    <source>
        <dbReference type="SAM" id="Phobius"/>
    </source>
</evidence>
<dbReference type="EMBL" id="LDQC01000026">
    <property type="protein sequence ID" value="KTR08843.1"/>
    <property type="molecule type" value="Genomic_DNA"/>
</dbReference>
<gene>
    <name evidence="3" type="ORF">NS184_04830</name>
</gene>
<dbReference type="AlphaFoldDB" id="A0A175S133"/>
<feature type="region of interest" description="Disordered" evidence="1">
    <location>
        <begin position="1"/>
        <end position="23"/>
    </location>
</feature>
<organism evidence="3 4">
    <name type="scientific">Curtobacterium luteum</name>
    <dbReference type="NCBI Taxonomy" id="33881"/>
    <lineage>
        <taxon>Bacteria</taxon>
        <taxon>Bacillati</taxon>
        <taxon>Actinomycetota</taxon>
        <taxon>Actinomycetes</taxon>
        <taxon>Micrococcales</taxon>
        <taxon>Microbacteriaceae</taxon>
        <taxon>Curtobacterium</taxon>
    </lineage>
</organism>
<reference evidence="3 4" key="1">
    <citation type="journal article" date="2016" name="Front. Microbiol.">
        <title>Genomic Resource of Rice Seed Associated Bacteria.</title>
        <authorList>
            <person name="Midha S."/>
            <person name="Bansal K."/>
            <person name="Sharma S."/>
            <person name="Kumar N."/>
            <person name="Patil P.P."/>
            <person name="Chaudhry V."/>
            <person name="Patil P.B."/>
        </authorList>
    </citation>
    <scope>NUCLEOTIDE SEQUENCE [LARGE SCALE GENOMIC DNA]</scope>
    <source>
        <strain evidence="3 4">NS184</strain>
    </source>
</reference>
<dbReference type="RefSeq" id="WP_058725004.1">
    <property type="nucleotide sequence ID" value="NZ_LDQC01000026.1"/>
</dbReference>
<proteinExistence type="predicted"/>
<dbReference type="Pfam" id="PF07332">
    <property type="entry name" value="Phage_holin_3_6"/>
    <property type="match status" value="1"/>
</dbReference>
<dbReference type="OrthoDB" id="3216929at2"/>